<organism evidence="1">
    <name type="scientific">Arion vulgaris</name>
    <dbReference type="NCBI Taxonomy" id="1028688"/>
    <lineage>
        <taxon>Eukaryota</taxon>
        <taxon>Metazoa</taxon>
        <taxon>Spiralia</taxon>
        <taxon>Lophotrochozoa</taxon>
        <taxon>Mollusca</taxon>
        <taxon>Gastropoda</taxon>
        <taxon>Heterobranchia</taxon>
        <taxon>Euthyneura</taxon>
        <taxon>Panpulmonata</taxon>
        <taxon>Eupulmonata</taxon>
        <taxon>Stylommatophora</taxon>
        <taxon>Helicina</taxon>
        <taxon>Arionoidea</taxon>
        <taxon>Arionidae</taxon>
        <taxon>Arion</taxon>
    </lineage>
</organism>
<gene>
    <name evidence="1" type="primary">ORF102918</name>
</gene>
<feature type="non-terminal residue" evidence="1">
    <location>
        <position position="1"/>
    </location>
</feature>
<proteinExistence type="predicted"/>
<evidence type="ECO:0000313" key="1">
    <source>
        <dbReference type="EMBL" id="CEK77080.1"/>
    </source>
</evidence>
<dbReference type="EMBL" id="HACG01030215">
    <property type="protein sequence ID" value="CEK77080.1"/>
    <property type="molecule type" value="Transcribed_RNA"/>
</dbReference>
<reference evidence="1" key="1">
    <citation type="submission" date="2014-12" db="EMBL/GenBank/DDBJ databases">
        <title>Insight into the proteome of Arion vulgaris.</title>
        <authorList>
            <person name="Aradska J."/>
            <person name="Bulat T."/>
            <person name="Smidak R."/>
            <person name="Sarate P."/>
            <person name="Gangsoo J."/>
            <person name="Sialana F."/>
            <person name="Bilban M."/>
            <person name="Lubec G."/>
        </authorList>
    </citation>
    <scope>NUCLEOTIDE SEQUENCE</scope>
    <source>
        <tissue evidence="1">Skin</tissue>
    </source>
</reference>
<protein>
    <submittedName>
        <fullName evidence="1">Uncharacterized protein</fullName>
    </submittedName>
</protein>
<sequence length="65" mass="7976">HLWVCPEYCNISSIPKTHNIENHNENPKRTKYCQQNMKCYHYSKQIIMSMLHSNNINKWRLKRDD</sequence>
<dbReference type="AlphaFoldDB" id="A0A0B7AAV2"/>
<name>A0A0B7AAV2_9EUPU</name>
<accession>A0A0B7AAV2</accession>